<dbReference type="SUPFAM" id="SSF51735">
    <property type="entry name" value="NAD(P)-binding Rossmann-fold domains"/>
    <property type="match status" value="1"/>
</dbReference>
<evidence type="ECO:0000256" key="2">
    <source>
        <dbReference type="ARBA" id="ARBA00023002"/>
    </source>
</evidence>
<dbReference type="PRINTS" id="PR00080">
    <property type="entry name" value="SDRFAMILY"/>
</dbReference>
<dbReference type="Proteomes" id="UP001196870">
    <property type="component" value="Unassembled WGS sequence"/>
</dbReference>
<gene>
    <name evidence="3" type="ORF">GXW71_08620</name>
</gene>
<name>A0ABS5EVT5_9PROT</name>
<evidence type="ECO:0000313" key="4">
    <source>
        <dbReference type="Proteomes" id="UP001196870"/>
    </source>
</evidence>
<sequence length="255" mass="26204">MRISDLEGKAALVTGSSTGIGAAVARGFAEQGMRVAIHCNASRAEAEALAVEIQGAGGSAIVLQADVRSVEACTRLVQEAHAKLGRLDVLVNNAGGVVKRHPLRDIDDALYDDIVNLNARSVFACSRAALPIMEAAGGGAIISTTSLAARSGGGSRSTLYAASKAFVSTFTRGLAKEVARHGIRVNAVAPGVIGKPDKAKTTPTHQLEASIKLTPMRRIGTVEECVGAYLFLASGALSGFITGQVVEVNGGLQMP</sequence>
<dbReference type="RefSeq" id="WP_211852070.1">
    <property type="nucleotide sequence ID" value="NZ_JAAGBB010000008.1"/>
</dbReference>
<evidence type="ECO:0000256" key="1">
    <source>
        <dbReference type="ARBA" id="ARBA00006484"/>
    </source>
</evidence>
<dbReference type="CDD" id="cd05233">
    <property type="entry name" value="SDR_c"/>
    <property type="match status" value="1"/>
</dbReference>
<dbReference type="EMBL" id="JAAGBB010000008">
    <property type="protein sequence ID" value="MBR0664416.1"/>
    <property type="molecule type" value="Genomic_DNA"/>
</dbReference>
<dbReference type="Gene3D" id="3.40.50.720">
    <property type="entry name" value="NAD(P)-binding Rossmann-like Domain"/>
    <property type="match status" value="1"/>
</dbReference>
<keyword evidence="4" id="KW-1185">Reference proteome</keyword>
<dbReference type="PRINTS" id="PR00081">
    <property type="entry name" value="GDHRDH"/>
</dbReference>
<dbReference type="PANTHER" id="PTHR43639:SF1">
    <property type="entry name" value="SHORT-CHAIN DEHYDROGENASE_REDUCTASE FAMILY PROTEIN"/>
    <property type="match status" value="1"/>
</dbReference>
<organism evidence="3 4">
    <name type="scientific">Plastoroseomonas hellenica</name>
    <dbReference type="NCBI Taxonomy" id="2687306"/>
    <lineage>
        <taxon>Bacteria</taxon>
        <taxon>Pseudomonadati</taxon>
        <taxon>Pseudomonadota</taxon>
        <taxon>Alphaproteobacteria</taxon>
        <taxon>Acetobacterales</taxon>
        <taxon>Acetobacteraceae</taxon>
        <taxon>Plastoroseomonas</taxon>
    </lineage>
</organism>
<dbReference type="PANTHER" id="PTHR43639">
    <property type="entry name" value="OXIDOREDUCTASE, SHORT-CHAIN DEHYDROGENASE/REDUCTASE FAMILY (AFU_ORTHOLOGUE AFUA_5G02870)"/>
    <property type="match status" value="1"/>
</dbReference>
<comment type="caution">
    <text evidence="3">The sequence shown here is derived from an EMBL/GenBank/DDBJ whole genome shotgun (WGS) entry which is preliminary data.</text>
</comment>
<proteinExistence type="inferred from homology"/>
<accession>A0ABS5EVT5</accession>
<dbReference type="Pfam" id="PF13561">
    <property type="entry name" value="adh_short_C2"/>
    <property type="match status" value="1"/>
</dbReference>
<evidence type="ECO:0000313" key="3">
    <source>
        <dbReference type="EMBL" id="MBR0664416.1"/>
    </source>
</evidence>
<dbReference type="InterPro" id="IPR036291">
    <property type="entry name" value="NAD(P)-bd_dom_sf"/>
</dbReference>
<comment type="similarity">
    <text evidence="1">Belongs to the short-chain dehydrogenases/reductases (SDR) family.</text>
</comment>
<dbReference type="InterPro" id="IPR002347">
    <property type="entry name" value="SDR_fam"/>
</dbReference>
<keyword evidence="2" id="KW-0560">Oxidoreductase</keyword>
<protein>
    <submittedName>
        <fullName evidence="3">SDR family oxidoreductase</fullName>
    </submittedName>
</protein>
<reference evidence="4" key="1">
    <citation type="journal article" date="2021" name="Syst. Appl. Microbiol.">
        <title>Roseomonas hellenica sp. nov., isolated from roots of wild-growing Alkanna tinctoria.</title>
        <authorList>
            <person name="Rat A."/>
            <person name="Naranjo H.D."/>
            <person name="Lebbe L."/>
            <person name="Cnockaert M."/>
            <person name="Krigas N."/>
            <person name="Grigoriadou K."/>
            <person name="Maloupa E."/>
            <person name="Willems A."/>
        </authorList>
    </citation>
    <scope>NUCLEOTIDE SEQUENCE [LARGE SCALE GENOMIC DNA]</scope>
    <source>
        <strain evidence="4">LMG 31523</strain>
    </source>
</reference>
<dbReference type="InterPro" id="IPR020904">
    <property type="entry name" value="Sc_DH/Rdtase_CS"/>
</dbReference>
<dbReference type="PROSITE" id="PS00061">
    <property type="entry name" value="ADH_SHORT"/>
    <property type="match status" value="1"/>
</dbReference>